<dbReference type="STRING" id="307972.A0A2G8JQS4"/>
<evidence type="ECO:0000313" key="1">
    <source>
        <dbReference type="EMBL" id="PIK38106.1"/>
    </source>
</evidence>
<comment type="caution">
    <text evidence="1">The sequence shown here is derived from an EMBL/GenBank/DDBJ whole genome shotgun (WGS) entry which is preliminary data.</text>
</comment>
<dbReference type="AlphaFoldDB" id="A0A2G8JQS4"/>
<sequence length="148" mass="16672">MSLVASILSDSKGAPPAMGNARSVPCVDVCKDIYLDLEKKKMIIRDGSKVKEEYLEAGRPYIGYKNGLYGKQGEFYLLSQECFYFKKERIRYTVCPYKESMQESEGNSFLIGEGGSWITDPQTGDDILVMNGGERSRCPQGKKRRTMV</sequence>
<dbReference type="Proteomes" id="UP000230750">
    <property type="component" value="Unassembled WGS sequence"/>
</dbReference>
<keyword evidence="2" id="KW-1185">Reference proteome</keyword>
<proteinExistence type="predicted"/>
<accession>A0A2G8JQS4</accession>
<organism evidence="1 2">
    <name type="scientific">Stichopus japonicus</name>
    <name type="common">Sea cucumber</name>
    <dbReference type="NCBI Taxonomy" id="307972"/>
    <lineage>
        <taxon>Eukaryota</taxon>
        <taxon>Metazoa</taxon>
        <taxon>Echinodermata</taxon>
        <taxon>Eleutherozoa</taxon>
        <taxon>Echinozoa</taxon>
        <taxon>Holothuroidea</taxon>
        <taxon>Aspidochirotacea</taxon>
        <taxon>Aspidochirotida</taxon>
        <taxon>Stichopodidae</taxon>
        <taxon>Apostichopus</taxon>
    </lineage>
</organism>
<dbReference type="OrthoDB" id="28322at2759"/>
<protein>
    <submittedName>
        <fullName evidence="1">Putative glucosidase 2 subunit beta isoform X1</fullName>
    </submittedName>
</protein>
<dbReference type="EMBL" id="MRZV01001403">
    <property type="protein sequence ID" value="PIK38106.1"/>
    <property type="molecule type" value="Genomic_DNA"/>
</dbReference>
<name>A0A2G8JQS4_STIJA</name>
<reference evidence="1 2" key="1">
    <citation type="journal article" date="2017" name="PLoS Biol.">
        <title>The sea cucumber genome provides insights into morphological evolution and visceral regeneration.</title>
        <authorList>
            <person name="Zhang X."/>
            <person name="Sun L."/>
            <person name="Yuan J."/>
            <person name="Sun Y."/>
            <person name="Gao Y."/>
            <person name="Zhang L."/>
            <person name="Li S."/>
            <person name="Dai H."/>
            <person name="Hamel J.F."/>
            <person name="Liu C."/>
            <person name="Yu Y."/>
            <person name="Liu S."/>
            <person name="Lin W."/>
            <person name="Guo K."/>
            <person name="Jin S."/>
            <person name="Xu P."/>
            <person name="Storey K.B."/>
            <person name="Huan P."/>
            <person name="Zhang T."/>
            <person name="Zhou Y."/>
            <person name="Zhang J."/>
            <person name="Lin C."/>
            <person name="Li X."/>
            <person name="Xing L."/>
            <person name="Huo D."/>
            <person name="Sun M."/>
            <person name="Wang L."/>
            <person name="Mercier A."/>
            <person name="Li F."/>
            <person name="Yang H."/>
            <person name="Xiang J."/>
        </authorList>
    </citation>
    <scope>NUCLEOTIDE SEQUENCE [LARGE SCALE GENOMIC DNA]</scope>
    <source>
        <strain evidence="1">Shaxun</strain>
        <tissue evidence="1">Muscle</tissue>
    </source>
</reference>
<evidence type="ECO:0000313" key="2">
    <source>
        <dbReference type="Proteomes" id="UP000230750"/>
    </source>
</evidence>
<gene>
    <name evidence="1" type="ORF">BSL78_25058</name>
</gene>